<comment type="caution">
    <text evidence="1">The sequence shown here is derived from an EMBL/GenBank/DDBJ whole genome shotgun (WGS) entry which is preliminary data.</text>
</comment>
<protein>
    <submittedName>
        <fullName evidence="1">Uncharacterized protein</fullName>
    </submittedName>
</protein>
<reference evidence="1" key="1">
    <citation type="submission" date="2022-04" db="EMBL/GenBank/DDBJ databases">
        <title>Chromosome-scale genome assembly of Holotrichia oblita Faldermann.</title>
        <authorList>
            <person name="Rongchong L."/>
        </authorList>
    </citation>
    <scope>NUCLEOTIDE SEQUENCE</scope>
    <source>
        <strain evidence="1">81SQS9</strain>
    </source>
</reference>
<sequence>MEPGYQKADTHNLPSVDVEMLCDFMASTASFSGVKAFRENDVCTVRGRVCPQHKVKQKPYAVACKIEEKAKKIQSINCLDCVASAGGCKHCIAFLMWLHRRSEEPAPTTVTCYWKSQFCSE</sequence>
<proteinExistence type="predicted"/>
<dbReference type="EMBL" id="CM043016">
    <property type="protein sequence ID" value="KAI4468042.1"/>
    <property type="molecule type" value="Genomic_DNA"/>
</dbReference>
<evidence type="ECO:0000313" key="1">
    <source>
        <dbReference type="EMBL" id="KAI4468042.1"/>
    </source>
</evidence>
<organism evidence="1 2">
    <name type="scientific">Holotrichia oblita</name>
    <name type="common">Chafer beetle</name>
    <dbReference type="NCBI Taxonomy" id="644536"/>
    <lineage>
        <taxon>Eukaryota</taxon>
        <taxon>Metazoa</taxon>
        <taxon>Ecdysozoa</taxon>
        <taxon>Arthropoda</taxon>
        <taxon>Hexapoda</taxon>
        <taxon>Insecta</taxon>
        <taxon>Pterygota</taxon>
        <taxon>Neoptera</taxon>
        <taxon>Endopterygota</taxon>
        <taxon>Coleoptera</taxon>
        <taxon>Polyphaga</taxon>
        <taxon>Scarabaeiformia</taxon>
        <taxon>Scarabaeidae</taxon>
        <taxon>Melolonthinae</taxon>
        <taxon>Holotrichia</taxon>
    </lineage>
</organism>
<name>A0ACB9TMN5_HOLOL</name>
<gene>
    <name evidence="1" type="ORF">MML48_2g00016748</name>
</gene>
<keyword evidence="2" id="KW-1185">Reference proteome</keyword>
<accession>A0ACB9TMN5</accession>
<dbReference type="Proteomes" id="UP001056778">
    <property type="component" value="Chromosome 2"/>
</dbReference>
<evidence type="ECO:0000313" key="2">
    <source>
        <dbReference type="Proteomes" id="UP001056778"/>
    </source>
</evidence>